<organism evidence="1 2">
    <name type="scientific">Zingiber officinale</name>
    <name type="common">Ginger</name>
    <name type="synonym">Amomum zingiber</name>
    <dbReference type="NCBI Taxonomy" id="94328"/>
    <lineage>
        <taxon>Eukaryota</taxon>
        <taxon>Viridiplantae</taxon>
        <taxon>Streptophyta</taxon>
        <taxon>Embryophyta</taxon>
        <taxon>Tracheophyta</taxon>
        <taxon>Spermatophyta</taxon>
        <taxon>Magnoliopsida</taxon>
        <taxon>Liliopsida</taxon>
        <taxon>Zingiberales</taxon>
        <taxon>Zingiberaceae</taxon>
        <taxon>Zingiber</taxon>
    </lineage>
</organism>
<evidence type="ECO:0000313" key="2">
    <source>
        <dbReference type="Proteomes" id="UP000734854"/>
    </source>
</evidence>
<dbReference type="AlphaFoldDB" id="A0A8J5KIE2"/>
<gene>
    <name evidence="1" type="ORF">ZIOFF_061525</name>
</gene>
<dbReference type="Proteomes" id="UP000734854">
    <property type="component" value="Unassembled WGS sequence"/>
</dbReference>
<reference evidence="1 2" key="1">
    <citation type="submission" date="2020-08" db="EMBL/GenBank/DDBJ databases">
        <title>Plant Genome Project.</title>
        <authorList>
            <person name="Zhang R.-G."/>
        </authorList>
    </citation>
    <scope>NUCLEOTIDE SEQUENCE [LARGE SCALE GENOMIC DNA]</scope>
    <source>
        <tissue evidence="1">Rhizome</tissue>
    </source>
</reference>
<evidence type="ECO:0000313" key="1">
    <source>
        <dbReference type="EMBL" id="KAG6478093.1"/>
    </source>
</evidence>
<accession>A0A8J5KIE2</accession>
<dbReference type="EMBL" id="JACMSC010000017">
    <property type="protein sequence ID" value="KAG6478093.1"/>
    <property type="molecule type" value="Genomic_DNA"/>
</dbReference>
<proteinExistence type="predicted"/>
<protein>
    <submittedName>
        <fullName evidence="1">Uncharacterized protein</fullName>
    </submittedName>
</protein>
<comment type="caution">
    <text evidence="1">The sequence shown here is derived from an EMBL/GenBank/DDBJ whole genome shotgun (WGS) entry which is preliminary data.</text>
</comment>
<sequence>MGVAVQNASMALSSLHDCGYEAERRCLGVALFPHRAVPTLAVAYLLLVVDTEYSQGAEPITYSPLVMLMFMPVDHCSSDSFPPPLPPTTTTVPGVRCQVRDYLLPLCRSWRHKCGRSVFEEMCRTSNSQSPLF</sequence>
<keyword evidence="2" id="KW-1185">Reference proteome</keyword>
<name>A0A8J5KIE2_ZINOF</name>